<dbReference type="GO" id="GO:0016491">
    <property type="term" value="F:oxidoreductase activity"/>
    <property type="evidence" value="ECO:0007669"/>
    <property type="project" value="UniProtKB-KW"/>
</dbReference>
<gene>
    <name evidence="4" type="ORF">CJP73_15255</name>
</gene>
<dbReference type="InterPro" id="IPR036188">
    <property type="entry name" value="FAD/NAD-bd_sf"/>
</dbReference>
<comment type="caution">
    <text evidence="4">The sequence shown here is derived from an EMBL/GenBank/DDBJ whole genome shotgun (WGS) entry which is preliminary data.</text>
</comment>
<evidence type="ECO:0000256" key="1">
    <source>
        <dbReference type="ARBA" id="ARBA00022630"/>
    </source>
</evidence>
<feature type="domain" description="FAD/NAD(P)-binding" evidence="3">
    <location>
        <begin position="12"/>
        <end position="284"/>
    </location>
</feature>
<dbReference type="EMBL" id="NQYH01000020">
    <property type="protein sequence ID" value="RIY39159.1"/>
    <property type="molecule type" value="Genomic_DNA"/>
</dbReference>
<evidence type="ECO:0000256" key="2">
    <source>
        <dbReference type="ARBA" id="ARBA00023002"/>
    </source>
</evidence>
<dbReference type="PANTHER" id="PTHR48105">
    <property type="entry name" value="THIOREDOXIN REDUCTASE 1-RELATED-RELATED"/>
    <property type="match status" value="1"/>
</dbReference>
<name>A0A3A1YPI9_9BURK</name>
<dbReference type="Proteomes" id="UP000266206">
    <property type="component" value="Unassembled WGS sequence"/>
</dbReference>
<dbReference type="RefSeq" id="WP_119517001.1">
    <property type="nucleotide sequence ID" value="NZ_NQYH01000020.1"/>
</dbReference>
<evidence type="ECO:0000313" key="4">
    <source>
        <dbReference type="EMBL" id="RIY39159.1"/>
    </source>
</evidence>
<dbReference type="InterPro" id="IPR036291">
    <property type="entry name" value="NAD(P)-bd_dom_sf"/>
</dbReference>
<dbReference type="InterPro" id="IPR050097">
    <property type="entry name" value="Ferredoxin-NADP_redctase_2"/>
</dbReference>
<reference evidence="4 5" key="1">
    <citation type="submission" date="2017-08" db="EMBL/GenBank/DDBJ databases">
        <title>Pusillimonas indicus sp. nov., a member of the family Alcaligenaceae isolated from surface seawater.</title>
        <authorList>
            <person name="Li J."/>
        </authorList>
    </citation>
    <scope>NUCLEOTIDE SEQUENCE [LARGE SCALE GENOMIC DNA]</scope>
    <source>
        <strain evidence="4 5">L52-1-41</strain>
    </source>
</reference>
<evidence type="ECO:0000313" key="5">
    <source>
        <dbReference type="Proteomes" id="UP000266206"/>
    </source>
</evidence>
<dbReference type="PRINTS" id="PR00368">
    <property type="entry name" value="FADPNR"/>
</dbReference>
<dbReference type="AlphaFoldDB" id="A0A3A1YPI9"/>
<dbReference type="Pfam" id="PF07992">
    <property type="entry name" value="Pyr_redox_2"/>
    <property type="match status" value="1"/>
</dbReference>
<keyword evidence="1" id="KW-0285">Flavoprotein</keyword>
<dbReference type="SUPFAM" id="SSF51905">
    <property type="entry name" value="FAD/NAD(P)-binding domain"/>
    <property type="match status" value="1"/>
</dbReference>
<dbReference type="Gene3D" id="3.50.50.60">
    <property type="entry name" value="FAD/NAD(P)-binding domain"/>
    <property type="match status" value="2"/>
</dbReference>
<accession>A0A3A1YPI9</accession>
<sequence>MSFQTNNAPSLYDAMIVGAGPAGVSCAVWLSRLGFKPLLVDAADAVGGLCRINPFMDDWNASLPGVNGLQVAQNLAQSLAQSKVALRLGWPVQSVQVCAPGFQISGPHNETIKGRFLVLATGVKARGLNQAPPDPRVLVGPGQHVAGFDFANKRVAVLGGGDNAFENALFAFEKGAHSVQVYARTVRAQQQFVQQLPVGCLTVGAYAVDPELRTVNGEAYDVLLVMYGWAPNADFANDLGLARTARGFISTDFETAQTSSDGVYAIGEVASRQHPCVVTALADGVTAAKAIQARLEANAK</sequence>
<dbReference type="PRINTS" id="PR00469">
    <property type="entry name" value="PNDRDTASEII"/>
</dbReference>
<organism evidence="4 5">
    <name type="scientific">Neopusillimonas maritima</name>
    <dbReference type="NCBI Taxonomy" id="2026239"/>
    <lineage>
        <taxon>Bacteria</taxon>
        <taxon>Pseudomonadati</taxon>
        <taxon>Pseudomonadota</taxon>
        <taxon>Betaproteobacteria</taxon>
        <taxon>Burkholderiales</taxon>
        <taxon>Alcaligenaceae</taxon>
        <taxon>Neopusillimonas</taxon>
    </lineage>
</organism>
<keyword evidence="2" id="KW-0560">Oxidoreductase</keyword>
<protein>
    <submittedName>
        <fullName evidence="4">Oxidoreductase</fullName>
    </submittedName>
</protein>
<dbReference type="InterPro" id="IPR023753">
    <property type="entry name" value="FAD/NAD-binding_dom"/>
</dbReference>
<dbReference type="OrthoDB" id="9795712at2"/>
<proteinExistence type="predicted"/>
<dbReference type="SUPFAM" id="SSF51735">
    <property type="entry name" value="NAD(P)-binding Rossmann-fold domains"/>
    <property type="match status" value="1"/>
</dbReference>
<evidence type="ECO:0000259" key="3">
    <source>
        <dbReference type="Pfam" id="PF07992"/>
    </source>
</evidence>